<dbReference type="OrthoDB" id="1652165at2"/>
<dbReference type="InterPro" id="IPR035914">
    <property type="entry name" value="Sperma_CUB_dom_sf"/>
</dbReference>
<keyword evidence="6" id="KW-1185">Reference proteome</keyword>
<dbReference type="InterPro" id="IPR044023">
    <property type="entry name" value="Ig_7"/>
</dbReference>
<evidence type="ECO:0000256" key="3">
    <source>
        <dbReference type="SAM" id="SignalP"/>
    </source>
</evidence>
<keyword evidence="2" id="KW-1015">Disulfide bond</keyword>
<dbReference type="Gene3D" id="2.60.120.260">
    <property type="entry name" value="Galactose-binding domain-like"/>
    <property type="match status" value="1"/>
</dbReference>
<evidence type="ECO:0000256" key="2">
    <source>
        <dbReference type="ARBA" id="ARBA00023157"/>
    </source>
</evidence>
<dbReference type="Gene3D" id="2.60.120.290">
    <property type="entry name" value="Spermadhesin, CUB domain"/>
    <property type="match status" value="4"/>
</dbReference>
<dbReference type="PROSITE" id="PS01180">
    <property type="entry name" value="CUB"/>
    <property type="match status" value="4"/>
</dbReference>
<feature type="domain" description="CUB" evidence="4">
    <location>
        <begin position="302"/>
        <end position="407"/>
    </location>
</feature>
<keyword evidence="1" id="KW-0677">Repeat</keyword>
<dbReference type="Pfam" id="PF00431">
    <property type="entry name" value="CUB"/>
    <property type="match status" value="4"/>
</dbReference>
<feature type="domain" description="CUB" evidence="4">
    <location>
        <begin position="631"/>
        <end position="736"/>
    </location>
</feature>
<evidence type="ECO:0000259" key="4">
    <source>
        <dbReference type="PROSITE" id="PS01180"/>
    </source>
</evidence>
<dbReference type="RefSeq" id="WP_115817969.1">
    <property type="nucleotide sequence ID" value="NZ_QRDV01000006.1"/>
</dbReference>
<sequence>MKKTILILTLFMAINWSFSQGTDILSAEQFCSGNSQLTFNNVYGGTDFTPVGCLGSIPNASYFYMVIDQPGDLYFDIDQEDLFGNPIDVDFIAWGPFTDINDANTNISYTDCAACPNNTTDPTFYPYATDIITDCSFDIAPTELMSILNALPGQVYVVLITNFDGDEGIINFQQSGGGGTTSCLSLPVCGNVYIDAGGTTNNYAGDETTTITPYFAGGTVTVDFTVVDIPDAGDVLTVYNGPDNSYPVLGTVSGLPAIFTSSVAGNPTGAITFEFISDNDSNVGTGWEADITCDPPPAPPSCGETFYDNGGAGGNYVANESQVVNIFPDTPGDIITVTFTAFNTESGNDVLTVYDGPNTTYPIIGTYSGSTIPGPFTSTDYSGALTFVFTSNNSIQSSGWAADITCFTPPTCGNTFYDSGGPSGDYISNELETTTFFPDTPGDVVTATFTAFYTEFIDDLYVYDGPDDSYPLIGVFSGTTIPGPFTSTDASGALTFVFDSDGSVEYSGWEANLTCSTPVCGSTVYDSGGAGGNYAANETTTTTYYPDTAGYLVTTTFTAFNTQNGTDILTIYDGPDATYPLLGAFSGTTIPGAFTSSDLTTGALTFVFTSNGSIQNNGWSADITCVPLPDCGSTFYDSGGSSGNYSPSELETTTFFPDFPGDIVVVTFTAFNIEDGYDDLYVYDGPDDTYPLIGIFTGSVIPGPFTSTDPSGALTFVFDSDGSYQLSGWAADITCISLCDDYITATTDGENCGEGTIDLNATATSGATDFYWYTTASGGTPIATTLTGDWITPIITSTTTYYVSVYNGTCESDRIPIVANILPEPSDVTISITPTPIGATGCNLQYAELTASGGEFSSAITQTVLELDFESGLTDNISGTWSTINNSIGGTPANAAWTIRPDSYYAFIYTFNSNDTSNFILSDSDDQGSGGNTNTELTSPVYSLEFFTSASLSYYHHYNDFGSTDNARVEISTDGGTTWETATSLRQYTTDQGDSDDFTQDTIDLSAYLGQTTLQIRFKYTAAWDIFWAIDNITLEGEMNIPSSDIIWSPTNGLFTDASLTTPYNGDPAATVYAAPNGTQIYTATAEGLNGCIKTETVSITRNGKTWNGSQDSNWYVANNWTPSGVPTIDDCIEIPDNALVPNYPITDKFQTPPPIPPLPAQARNVTLLDGAYIEIETNTELIIQEWLDVQGSAIFNLKSSASLIQIEDTATNTGNIHMQRSPNFDGSAIAGSEYVYWSSPVDNFQVNAISPGSAQLYYWQATVAGNGVGNHGNWYGASGTMEDGAGYIVKGLAGTPTTIPTTAYAVPNNTALFSGVPKNGVLTRQIFHGGYNGGPYAGVGNTATNEDDNWNLIGNPYPSAISANAFTNLNTNINGTVYLWDHNGAAVSAIDPFYENYVYNYDDNDYIEHNNTGSNPPGINDLFIASGQAFFVLMNNSASSGSNVTFNNSMRQAIPNYNNNVFSRNSETEESQNYNEKHRIWFDLLSPNNVTNSILVGYVHNATNSFDRLYDGYDFSSGDNSGFYSILDNEGLSIQGRALPFSEEDTVPLGIIANETGSHTITINTVDGLFLNETQNIYIEDTALNIIHDIRISPYQFTIGAGVHNDRFILRYTNNNLSIKDLDTISGIKVFEENDQLVVTSEHGTIASIDVYDILGRTLFYNHSINLDRYQISEFSPKNATLLLRIKLVNGQQKIAKVIF</sequence>
<feature type="chain" id="PRO_5017834176" evidence="3">
    <location>
        <begin position="22"/>
        <end position="1701"/>
    </location>
</feature>
<comment type="caution">
    <text evidence="5">The sequence shown here is derived from an EMBL/GenBank/DDBJ whole genome shotgun (WGS) entry which is preliminary data.</text>
</comment>
<feature type="domain" description="CUB" evidence="4">
    <location>
        <begin position="520"/>
        <end position="626"/>
    </location>
</feature>
<accession>A0A3D9H1A0</accession>
<keyword evidence="3" id="KW-0732">Signal</keyword>
<organism evidence="5 6">
    <name type="scientific">Winogradskyella eximia</name>
    <dbReference type="NCBI Taxonomy" id="262006"/>
    <lineage>
        <taxon>Bacteria</taxon>
        <taxon>Pseudomonadati</taxon>
        <taxon>Bacteroidota</taxon>
        <taxon>Flavobacteriia</taxon>
        <taxon>Flavobacteriales</taxon>
        <taxon>Flavobacteriaceae</taxon>
        <taxon>Winogradskyella</taxon>
    </lineage>
</organism>
<proteinExistence type="predicted"/>
<dbReference type="SMART" id="SM00042">
    <property type="entry name" value="CUB"/>
    <property type="match status" value="4"/>
</dbReference>
<dbReference type="CDD" id="cd00041">
    <property type="entry name" value="CUB"/>
    <property type="match status" value="4"/>
</dbReference>
<feature type="domain" description="CUB" evidence="4">
    <location>
        <begin position="412"/>
        <end position="516"/>
    </location>
</feature>
<reference evidence="5 6" key="1">
    <citation type="submission" date="2018-07" db="EMBL/GenBank/DDBJ databases">
        <title>Genomic Encyclopedia of Type Strains, Phase III (KMG-III): the genomes of soil and plant-associated and newly described type strains.</title>
        <authorList>
            <person name="Whitman W."/>
        </authorList>
    </citation>
    <scope>NUCLEOTIDE SEQUENCE [LARGE SCALE GENOMIC DNA]</scope>
    <source>
        <strain evidence="5 6">CECT 7946</strain>
    </source>
</reference>
<dbReference type="PANTHER" id="PTHR24251">
    <property type="entry name" value="OVOCHYMASE-RELATED"/>
    <property type="match status" value="1"/>
</dbReference>
<feature type="signal peptide" evidence="3">
    <location>
        <begin position="1"/>
        <end position="21"/>
    </location>
</feature>
<dbReference type="InterPro" id="IPR000859">
    <property type="entry name" value="CUB_dom"/>
</dbReference>
<dbReference type="Pfam" id="PF19081">
    <property type="entry name" value="Ig_7"/>
    <property type="match status" value="1"/>
</dbReference>
<evidence type="ECO:0000256" key="1">
    <source>
        <dbReference type="ARBA" id="ARBA00022737"/>
    </source>
</evidence>
<evidence type="ECO:0000313" key="6">
    <source>
        <dbReference type="Proteomes" id="UP000256980"/>
    </source>
</evidence>
<evidence type="ECO:0000313" key="5">
    <source>
        <dbReference type="EMBL" id="RED43288.1"/>
    </source>
</evidence>
<dbReference type="EMBL" id="QRDV01000006">
    <property type="protein sequence ID" value="RED43288.1"/>
    <property type="molecule type" value="Genomic_DNA"/>
</dbReference>
<gene>
    <name evidence="5" type="ORF">DFQ10_106201</name>
</gene>
<protein>
    <submittedName>
        <fullName evidence="5">CUB-like protein</fullName>
    </submittedName>
</protein>
<dbReference type="Proteomes" id="UP000256980">
    <property type="component" value="Unassembled WGS sequence"/>
</dbReference>
<dbReference type="SUPFAM" id="SSF49854">
    <property type="entry name" value="Spermadhesin, CUB domain"/>
    <property type="match status" value="4"/>
</dbReference>
<name>A0A3D9H1A0_9FLAO</name>